<evidence type="ECO:0000313" key="1">
    <source>
        <dbReference type="EMBL" id="KAJ1103461.1"/>
    </source>
</evidence>
<name>A0AAV7MI45_PLEWA</name>
<comment type="caution">
    <text evidence="1">The sequence shown here is derived from an EMBL/GenBank/DDBJ whole genome shotgun (WGS) entry which is preliminary data.</text>
</comment>
<proteinExistence type="predicted"/>
<accession>A0AAV7MI45</accession>
<sequence>MHGDEPELLCKADLTVLKSRCLEHSNEQRALADNNGPLTCNFLEIKLFLSFEPFFWVEPRVILRAVAPEDGYEGGSGVVARRVARMDPRGGQTVTALTMHSSKGAE</sequence>
<dbReference type="AlphaFoldDB" id="A0AAV7MI45"/>
<organism evidence="1 2">
    <name type="scientific">Pleurodeles waltl</name>
    <name type="common">Iberian ribbed newt</name>
    <dbReference type="NCBI Taxonomy" id="8319"/>
    <lineage>
        <taxon>Eukaryota</taxon>
        <taxon>Metazoa</taxon>
        <taxon>Chordata</taxon>
        <taxon>Craniata</taxon>
        <taxon>Vertebrata</taxon>
        <taxon>Euteleostomi</taxon>
        <taxon>Amphibia</taxon>
        <taxon>Batrachia</taxon>
        <taxon>Caudata</taxon>
        <taxon>Salamandroidea</taxon>
        <taxon>Salamandridae</taxon>
        <taxon>Pleurodelinae</taxon>
        <taxon>Pleurodeles</taxon>
    </lineage>
</organism>
<evidence type="ECO:0000313" key="2">
    <source>
        <dbReference type="Proteomes" id="UP001066276"/>
    </source>
</evidence>
<reference evidence="1" key="1">
    <citation type="journal article" date="2022" name="bioRxiv">
        <title>Sequencing and chromosome-scale assembly of the giantPleurodeles waltlgenome.</title>
        <authorList>
            <person name="Brown T."/>
            <person name="Elewa A."/>
            <person name="Iarovenko S."/>
            <person name="Subramanian E."/>
            <person name="Araus A.J."/>
            <person name="Petzold A."/>
            <person name="Susuki M."/>
            <person name="Suzuki K.-i.T."/>
            <person name="Hayashi T."/>
            <person name="Toyoda A."/>
            <person name="Oliveira C."/>
            <person name="Osipova E."/>
            <person name="Leigh N.D."/>
            <person name="Simon A."/>
            <person name="Yun M.H."/>
        </authorList>
    </citation>
    <scope>NUCLEOTIDE SEQUENCE</scope>
    <source>
        <strain evidence="1">20211129_DDA</strain>
        <tissue evidence="1">Liver</tissue>
    </source>
</reference>
<keyword evidence="2" id="KW-1185">Reference proteome</keyword>
<protein>
    <submittedName>
        <fullName evidence="1">Uncharacterized protein</fullName>
    </submittedName>
</protein>
<dbReference type="EMBL" id="JANPWB010000013">
    <property type="protein sequence ID" value="KAJ1103461.1"/>
    <property type="molecule type" value="Genomic_DNA"/>
</dbReference>
<gene>
    <name evidence="1" type="ORF">NDU88_000884</name>
</gene>
<dbReference type="Proteomes" id="UP001066276">
    <property type="component" value="Chromosome 9"/>
</dbReference>